<sequence length="102" mass="11257">MCDPGCAAMSAVEDMPGAHPVATPTRSQAMTVRIVCAATKAPRMVRIEVVAVGGDNTILKVMPPRDGRIFFRLLVDDEILLNRTTQCMDHHATEELRRRRLG</sequence>
<proteinExistence type="predicted"/>
<evidence type="ECO:0000313" key="1">
    <source>
        <dbReference type="EMBL" id="KKB99944.1"/>
    </source>
</evidence>
<dbReference type="Proteomes" id="UP000034416">
    <property type="component" value="Unassembled WGS sequence"/>
</dbReference>
<reference evidence="2" key="1">
    <citation type="submission" date="2015-04" db="EMBL/GenBank/DDBJ databases">
        <title>Genome sequence of Mycobacterium arupense GUC1.</title>
        <authorList>
            <person name="Greninger A.L."/>
            <person name="Cunningham G."/>
            <person name="Chiu C.Y."/>
            <person name="Miller S."/>
        </authorList>
    </citation>
    <scope>NUCLEOTIDE SEQUENCE [LARGE SCALE GENOMIC DNA]</scope>
    <source>
        <strain evidence="2">GUC1</strain>
    </source>
</reference>
<evidence type="ECO:0000313" key="2">
    <source>
        <dbReference type="Proteomes" id="UP000034416"/>
    </source>
</evidence>
<organism evidence="1 2">
    <name type="scientific">Mycolicibacter arupensis</name>
    <dbReference type="NCBI Taxonomy" id="342002"/>
    <lineage>
        <taxon>Bacteria</taxon>
        <taxon>Bacillati</taxon>
        <taxon>Actinomycetota</taxon>
        <taxon>Actinomycetes</taxon>
        <taxon>Mycobacteriales</taxon>
        <taxon>Mycobacteriaceae</taxon>
        <taxon>Mycolicibacter</taxon>
    </lineage>
</organism>
<dbReference type="EMBL" id="LASW01000021">
    <property type="protein sequence ID" value="KKB99944.1"/>
    <property type="molecule type" value="Genomic_DNA"/>
</dbReference>
<accession>A0A0F5MZB8</accession>
<dbReference type="AlphaFoldDB" id="A0A0F5MZB8"/>
<dbReference type="PATRIC" id="fig|342002.3.peg.2316"/>
<protein>
    <submittedName>
        <fullName evidence="1">Uncharacterized protein</fullName>
    </submittedName>
</protein>
<comment type="caution">
    <text evidence="1">The sequence shown here is derived from an EMBL/GenBank/DDBJ whole genome shotgun (WGS) entry which is preliminary data.</text>
</comment>
<name>A0A0F5MZB8_9MYCO</name>
<gene>
    <name evidence="1" type="ORF">WR43_07145</name>
</gene>